<name>A0A316DZV9_9BACT</name>
<protein>
    <submittedName>
        <fullName evidence="1">Uncharacterized protein</fullName>
    </submittedName>
</protein>
<evidence type="ECO:0000313" key="1">
    <source>
        <dbReference type="EMBL" id="PWK23907.1"/>
    </source>
</evidence>
<dbReference type="RefSeq" id="WP_109743819.1">
    <property type="nucleotide sequence ID" value="NZ_QGGO01000016.1"/>
</dbReference>
<dbReference type="EMBL" id="QGGO01000016">
    <property type="protein sequence ID" value="PWK23907.1"/>
    <property type="molecule type" value="Genomic_DNA"/>
</dbReference>
<organism evidence="1 2">
    <name type="scientific">Arcicella aurantiaca</name>
    <dbReference type="NCBI Taxonomy" id="591202"/>
    <lineage>
        <taxon>Bacteria</taxon>
        <taxon>Pseudomonadati</taxon>
        <taxon>Bacteroidota</taxon>
        <taxon>Cytophagia</taxon>
        <taxon>Cytophagales</taxon>
        <taxon>Flectobacillaceae</taxon>
        <taxon>Arcicella</taxon>
    </lineage>
</organism>
<evidence type="ECO:0000313" key="2">
    <source>
        <dbReference type="Proteomes" id="UP000245489"/>
    </source>
</evidence>
<comment type="caution">
    <text evidence="1">The sequence shown here is derived from an EMBL/GenBank/DDBJ whole genome shotgun (WGS) entry which is preliminary data.</text>
</comment>
<reference evidence="1 2" key="1">
    <citation type="submission" date="2018-05" db="EMBL/GenBank/DDBJ databases">
        <title>Genomic Encyclopedia of Archaeal and Bacterial Type Strains, Phase II (KMG-II): from individual species to whole genera.</title>
        <authorList>
            <person name="Goeker M."/>
        </authorList>
    </citation>
    <scope>NUCLEOTIDE SEQUENCE [LARGE SCALE GENOMIC DNA]</scope>
    <source>
        <strain evidence="1 2">DSM 22214</strain>
    </source>
</reference>
<dbReference type="OrthoDB" id="770671at2"/>
<sequence length="71" mass="8450">MNIKGIETIFDDKLLAQLPPTYRYLVRIESSTFKEHFTGYRFSKSERHFSKNFINANAYKPLSEIVYQDIK</sequence>
<proteinExistence type="predicted"/>
<dbReference type="AlphaFoldDB" id="A0A316DZV9"/>
<keyword evidence="2" id="KW-1185">Reference proteome</keyword>
<accession>A0A316DZV9</accession>
<gene>
    <name evidence="1" type="ORF">LV89_03115</name>
</gene>
<dbReference type="Proteomes" id="UP000245489">
    <property type="component" value="Unassembled WGS sequence"/>
</dbReference>